<dbReference type="OrthoDB" id="2187076at2759"/>
<accession>A0A437APG2</accession>
<keyword evidence="2" id="KW-1185">Reference proteome</keyword>
<name>A0A437APG2_9MICR</name>
<gene>
    <name evidence="1" type="ORF">TUBRATIS_006150</name>
</gene>
<evidence type="ECO:0000313" key="1">
    <source>
        <dbReference type="EMBL" id="RVD92876.1"/>
    </source>
</evidence>
<organism evidence="1 2">
    <name type="scientific">Tubulinosema ratisbonensis</name>
    <dbReference type="NCBI Taxonomy" id="291195"/>
    <lineage>
        <taxon>Eukaryota</taxon>
        <taxon>Fungi</taxon>
        <taxon>Fungi incertae sedis</taxon>
        <taxon>Microsporidia</taxon>
        <taxon>Tubulinosematoidea</taxon>
        <taxon>Tubulinosematidae</taxon>
        <taxon>Tubulinosema</taxon>
    </lineage>
</organism>
<dbReference type="VEuPathDB" id="MicrosporidiaDB:TUBRATIS_006150"/>
<dbReference type="AlphaFoldDB" id="A0A437APG2"/>
<evidence type="ECO:0000313" key="2">
    <source>
        <dbReference type="Proteomes" id="UP000282876"/>
    </source>
</evidence>
<proteinExistence type="predicted"/>
<comment type="caution">
    <text evidence="1">The sequence shown here is derived from an EMBL/GenBank/DDBJ whole genome shotgun (WGS) entry which is preliminary data.</text>
</comment>
<reference evidence="1 2" key="1">
    <citation type="submission" date="2018-10" db="EMBL/GenBank/DDBJ databases">
        <title>Draft genome sequence of the microsporidian Tubulinosema ratisbonensis.</title>
        <authorList>
            <person name="Polonais V."/>
            <person name="Peyretaillade E."/>
            <person name="Niehus S."/>
            <person name="Wawrzyniak I."/>
            <person name="Franchet A."/>
            <person name="Gaspin C."/>
            <person name="Reichstadt M."/>
            <person name="Belser C."/>
            <person name="Labadie K."/>
            <person name="Delbac F."/>
            <person name="Ferrandon D."/>
        </authorList>
    </citation>
    <scope>NUCLEOTIDE SEQUENCE [LARGE SCALE GENOMIC DNA]</scope>
    <source>
        <strain evidence="1 2">Franzen</strain>
    </source>
</reference>
<dbReference type="EMBL" id="RCSS01000131">
    <property type="protein sequence ID" value="RVD92876.1"/>
    <property type="molecule type" value="Genomic_DNA"/>
</dbReference>
<dbReference type="Proteomes" id="UP000282876">
    <property type="component" value="Unassembled WGS sequence"/>
</dbReference>
<sequence length="150" mass="18249">MLKIIYLRIKKNNHFMQILKKSTTENTTNFLIQDESLFCITLETLGDSLPVEECYFNNDLTSVEIYKNNDLVEDYYLIYIIERLLVEKLKKQLKIKFYFFDTLDDKQILFGIKEILLNSNLIKESDLIIEWDKLKRIFFMDQLIYQKRFY</sequence>
<protein>
    <submittedName>
        <fullName evidence="1">Uncharacterized protein</fullName>
    </submittedName>
</protein>